<evidence type="ECO:0000313" key="1">
    <source>
        <dbReference type="Proteomes" id="UP000887540"/>
    </source>
</evidence>
<name>A0A914D331_9BILA</name>
<evidence type="ECO:0000313" key="2">
    <source>
        <dbReference type="WBParaSite" id="ACRNAN_scaffold17676.g33042.t1"/>
    </source>
</evidence>
<dbReference type="Proteomes" id="UP000887540">
    <property type="component" value="Unplaced"/>
</dbReference>
<accession>A0A914D331</accession>
<keyword evidence="1" id="KW-1185">Reference proteome</keyword>
<proteinExistence type="predicted"/>
<sequence>MDTGEICKSVTTKMNNKYGYRWACILKESYDFVFVSFEKLMKLELDDTHVFWLGKTKTEFDVTFFENIPKNTLFINIKREKGIEYEEKLAIIDDLYDVSQIRYSEYYEALKCKYVVDKMNAKFGKDWGCVMTLSQKTVLETLENIEKFLYVYIEDYHYFFIFKMKTGLDISSQ</sequence>
<organism evidence="1 2">
    <name type="scientific">Acrobeloides nanus</name>
    <dbReference type="NCBI Taxonomy" id="290746"/>
    <lineage>
        <taxon>Eukaryota</taxon>
        <taxon>Metazoa</taxon>
        <taxon>Ecdysozoa</taxon>
        <taxon>Nematoda</taxon>
        <taxon>Chromadorea</taxon>
        <taxon>Rhabditida</taxon>
        <taxon>Tylenchina</taxon>
        <taxon>Cephalobomorpha</taxon>
        <taxon>Cephaloboidea</taxon>
        <taxon>Cephalobidae</taxon>
        <taxon>Acrobeloides</taxon>
    </lineage>
</organism>
<dbReference type="AlphaFoldDB" id="A0A914D331"/>
<protein>
    <submittedName>
        <fullName evidence="2">Uncharacterized protein</fullName>
    </submittedName>
</protein>
<reference evidence="2" key="1">
    <citation type="submission" date="2022-11" db="UniProtKB">
        <authorList>
            <consortium name="WormBaseParasite"/>
        </authorList>
    </citation>
    <scope>IDENTIFICATION</scope>
</reference>
<dbReference type="WBParaSite" id="ACRNAN_scaffold17676.g33042.t1">
    <property type="protein sequence ID" value="ACRNAN_scaffold17676.g33042.t1"/>
    <property type="gene ID" value="ACRNAN_scaffold17676.g33042"/>
</dbReference>